<evidence type="ECO:0000313" key="6">
    <source>
        <dbReference type="Proteomes" id="UP000095541"/>
    </source>
</evidence>
<name>A0A174SF72_BACT4</name>
<evidence type="ECO:0000256" key="1">
    <source>
        <dbReference type="SAM" id="Phobius"/>
    </source>
</evidence>
<evidence type="ECO:0000313" key="2">
    <source>
        <dbReference type="EMBL" id="CUP94368.1"/>
    </source>
</evidence>
<proteinExistence type="predicted"/>
<reference evidence="5" key="4">
    <citation type="submission" date="2022-10" db="EMBL/GenBank/DDBJ databases">
        <title>Human gut microbiome strain richness.</title>
        <authorList>
            <person name="Chen-Liaw A."/>
        </authorList>
    </citation>
    <scope>NUCLEOTIDE SEQUENCE</scope>
    <source>
        <strain evidence="5">1001283st1_A3_1001283B150304_161114</strain>
    </source>
</reference>
<evidence type="ECO:0008006" key="8">
    <source>
        <dbReference type="Google" id="ProtNLM"/>
    </source>
</evidence>
<dbReference type="Proteomes" id="UP000782901">
    <property type="component" value="Unassembled WGS sequence"/>
</dbReference>
<organism evidence="2 6">
    <name type="scientific">Bacteroides thetaiotaomicron</name>
    <dbReference type="NCBI Taxonomy" id="818"/>
    <lineage>
        <taxon>Bacteria</taxon>
        <taxon>Pseudomonadati</taxon>
        <taxon>Bacteroidota</taxon>
        <taxon>Bacteroidia</taxon>
        <taxon>Bacteroidales</taxon>
        <taxon>Bacteroidaceae</taxon>
        <taxon>Bacteroides</taxon>
    </lineage>
</organism>
<sequence>MTPNDKKRRGLFLTIGLFILPIQLVINHFYGGITVKSFIVILVGWLISIGMLFLVFRSACRR</sequence>
<dbReference type="EMBL" id="WCRY01000010">
    <property type="protein sequence ID" value="KAB4482127.1"/>
    <property type="molecule type" value="Genomic_DNA"/>
</dbReference>
<dbReference type="GeneID" id="60924035"/>
<dbReference type="AlphaFoldDB" id="A0A174SF72"/>
<dbReference type="EMBL" id="JAGZEE010000011">
    <property type="protein sequence ID" value="MBS5410833.1"/>
    <property type="molecule type" value="Genomic_DNA"/>
</dbReference>
<evidence type="ECO:0000313" key="5">
    <source>
        <dbReference type="EMBL" id="MDC2235203.1"/>
    </source>
</evidence>
<dbReference type="RefSeq" id="WP_008765291.1">
    <property type="nucleotide sequence ID" value="NZ_BAABXH010000001.1"/>
</dbReference>
<reference evidence="4" key="3">
    <citation type="submission" date="2021-02" db="EMBL/GenBank/DDBJ databases">
        <title>Infant gut strain persistence is associated with maternal origin, phylogeny, and functional potential including surface adhesion and iron acquisition.</title>
        <authorList>
            <person name="Lou Y.C."/>
        </authorList>
    </citation>
    <scope>NUCLEOTIDE SEQUENCE</scope>
    <source>
        <strain evidence="4">L3_082_243G1_dasL3_082_243G1_maxbin2.maxbin.015s ta_sub</strain>
    </source>
</reference>
<keyword evidence="1" id="KW-0472">Membrane</keyword>
<feature type="transmembrane region" description="Helical" evidence="1">
    <location>
        <begin position="37"/>
        <end position="56"/>
    </location>
</feature>
<accession>A0A174SF72</accession>
<reference evidence="2 6" key="1">
    <citation type="submission" date="2015-09" db="EMBL/GenBank/DDBJ databases">
        <authorList>
            <consortium name="Pathogen Informatics"/>
        </authorList>
    </citation>
    <scope>NUCLEOTIDE SEQUENCE [LARGE SCALE GENOMIC DNA]</scope>
    <source>
        <strain evidence="2 6">2789STDY5834945</strain>
    </source>
</reference>
<feature type="transmembrane region" description="Helical" evidence="1">
    <location>
        <begin position="12"/>
        <end position="31"/>
    </location>
</feature>
<accession>C6IJ57</accession>
<dbReference type="EMBL" id="CZBI01000003">
    <property type="protein sequence ID" value="CUP94368.1"/>
    <property type="molecule type" value="Genomic_DNA"/>
</dbReference>
<dbReference type="EMBL" id="JAQNVG010000006">
    <property type="protein sequence ID" value="MDC2235203.1"/>
    <property type="molecule type" value="Genomic_DNA"/>
</dbReference>
<dbReference type="Proteomes" id="UP001217776">
    <property type="component" value="Unassembled WGS sequence"/>
</dbReference>
<keyword evidence="1" id="KW-1133">Transmembrane helix</keyword>
<evidence type="ECO:0000313" key="3">
    <source>
        <dbReference type="EMBL" id="KAB4482127.1"/>
    </source>
</evidence>
<gene>
    <name evidence="2" type="ORF">ERS852557_02178</name>
    <name evidence="3" type="ORF">GAN91_11640</name>
    <name evidence="4" type="ORF">KHY35_08970</name>
    <name evidence="5" type="ORF">PO127_05495</name>
</gene>
<dbReference type="Proteomes" id="UP000095541">
    <property type="component" value="Unassembled WGS sequence"/>
</dbReference>
<dbReference type="Proteomes" id="UP000436858">
    <property type="component" value="Unassembled WGS sequence"/>
</dbReference>
<protein>
    <recommendedName>
        <fullName evidence="8">Transmembrane protein</fullName>
    </recommendedName>
</protein>
<reference evidence="3 7" key="2">
    <citation type="journal article" date="2019" name="Nat. Med.">
        <title>A library of human gut bacterial isolates paired with longitudinal multiomics data enables mechanistic microbiome research.</title>
        <authorList>
            <person name="Poyet M."/>
            <person name="Groussin M."/>
            <person name="Gibbons S.M."/>
            <person name="Avila-Pacheco J."/>
            <person name="Jiang X."/>
            <person name="Kearney S.M."/>
            <person name="Perrotta A.R."/>
            <person name="Berdy B."/>
            <person name="Zhao S."/>
            <person name="Lieberman T.D."/>
            <person name="Swanson P.K."/>
            <person name="Smith M."/>
            <person name="Roesemann S."/>
            <person name="Alexander J.E."/>
            <person name="Rich S.A."/>
            <person name="Livny J."/>
            <person name="Vlamakis H."/>
            <person name="Clish C."/>
            <person name="Bullock K."/>
            <person name="Deik A."/>
            <person name="Scott J."/>
            <person name="Pierce K.A."/>
            <person name="Xavier R.J."/>
            <person name="Alm E.J."/>
        </authorList>
    </citation>
    <scope>NUCLEOTIDE SEQUENCE [LARGE SCALE GENOMIC DNA]</scope>
    <source>
        <strain evidence="3 7">BIOML-A162</strain>
    </source>
</reference>
<evidence type="ECO:0000313" key="7">
    <source>
        <dbReference type="Proteomes" id="UP000436858"/>
    </source>
</evidence>
<keyword evidence="1" id="KW-0812">Transmembrane</keyword>
<evidence type="ECO:0000313" key="4">
    <source>
        <dbReference type="EMBL" id="MBS5410833.1"/>
    </source>
</evidence>